<feature type="compositionally biased region" description="Pro residues" evidence="12">
    <location>
        <begin position="423"/>
        <end position="436"/>
    </location>
</feature>
<feature type="compositionally biased region" description="Pro residues" evidence="12">
    <location>
        <begin position="473"/>
        <end position="502"/>
    </location>
</feature>
<comment type="subcellular location">
    <subcellularLocation>
        <location evidence="1">Nucleus</location>
    </subcellularLocation>
</comment>
<name>A0A1Y1INM4_KLENI</name>
<evidence type="ECO:0000259" key="13">
    <source>
        <dbReference type="PROSITE" id="PS50158"/>
    </source>
</evidence>
<comment type="similarity">
    <text evidence="2">Belongs to the BBP/SF1 family.</text>
</comment>
<proteinExistence type="inferred from homology"/>
<evidence type="ECO:0000256" key="9">
    <source>
        <dbReference type="ARBA" id="ARBA00023242"/>
    </source>
</evidence>
<dbReference type="PROSITE" id="PS50084">
    <property type="entry name" value="KH_TYPE_1"/>
    <property type="match status" value="1"/>
</dbReference>
<organism evidence="14 15">
    <name type="scientific">Klebsormidium nitens</name>
    <name type="common">Green alga</name>
    <name type="synonym">Ulothrix nitens</name>
    <dbReference type="NCBI Taxonomy" id="105231"/>
    <lineage>
        <taxon>Eukaryota</taxon>
        <taxon>Viridiplantae</taxon>
        <taxon>Streptophyta</taxon>
        <taxon>Klebsormidiophyceae</taxon>
        <taxon>Klebsormidiales</taxon>
        <taxon>Klebsormidiaceae</taxon>
        <taxon>Klebsormidium</taxon>
    </lineage>
</organism>
<feature type="region of interest" description="Disordered" evidence="12">
    <location>
        <begin position="464"/>
        <end position="627"/>
    </location>
</feature>
<dbReference type="InterPro" id="IPR036612">
    <property type="entry name" value="KH_dom_type_1_sf"/>
</dbReference>
<dbReference type="GO" id="GO:0005634">
    <property type="term" value="C:nucleus"/>
    <property type="evidence" value="ECO:0000318"/>
    <property type="project" value="GO_Central"/>
</dbReference>
<gene>
    <name evidence="14" type="ORF">KFL_009600040</name>
</gene>
<dbReference type="PANTHER" id="PTHR11208">
    <property type="entry name" value="RNA-BINDING PROTEIN RELATED"/>
    <property type="match status" value="1"/>
</dbReference>
<evidence type="ECO:0000256" key="8">
    <source>
        <dbReference type="ARBA" id="ARBA00023187"/>
    </source>
</evidence>
<evidence type="ECO:0000256" key="4">
    <source>
        <dbReference type="ARBA" id="ARBA00022723"/>
    </source>
</evidence>
<dbReference type="STRING" id="105231.A0A1Y1INM4"/>
<evidence type="ECO:0000256" key="10">
    <source>
        <dbReference type="PROSITE-ProRule" id="PRU00047"/>
    </source>
</evidence>
<dbReference type="Gene3D" id="4.10.60.10">
    <property type="entry name" value="Zinc finger, CCHC-type"/>
    <property type="match status" value="1"/>
</dbReference>
<dbReference type="OrthoDB" id="6777263at2759"/>
<dbReference type="InterPro" id="IPR047086">
    <property type="entry name" value="SF1-HH_sf"/>
</dbReference>
<dbReference type="InterPro" id="IPR055256">
    <property type="entry name" value="KH_1_KHDC4/BBP-like"/>
</dbReference>
<dbReference type="Gene3D" id="6.10.140.1790">
    <property type="match status" value="1"/>
</dbReference>
<dbReference type="InterPro" id="IPR032570">
    <property type="entry name" value="SF1-HH"/>
</dbReference>
<dbReference type="InterPro" id="IPR045071">
    <property type="entry name" value="BBP-like"/>
</dbReference>
<evidence type="ECO:0000256" key="2">
    <source>
        <dbReference type="ARBA" id="ARBA00010382"/>
    </source>
</evidence>
<dbReference type="EMBL" id="DF237909">
    <property type="protein sequence ID" value="GAQ92263.1"/>
    <property type="molecule type" value="Genomic_DNA"/>
</dbReference>
<reference evidence="14 15" key="1">
    <citation type="journal article" date="2014" name="Nat. Commun.">
        <title>Klebsormidium flaccidum genome reveals primary factors for plant terrestrial adaptation.</title>
        <authorList>
            <person name="Hori K."/>
            <person name="Maruyama F."/>
            <person name="Fujisawa T."/>
            <person name="Togashi T."/>
            <person name="Yamamoto N."/>
            <person name="Seo M."/>
            <person name="Sato S."/>
            <person name="Yamada T."/>
            <person name="Mori H."/>
            <person name="Tajima N."/>
            <person name="Moriyama T."/>
            <person name="Ikeuchi M."/>
            <person name="Watanabe M."/>
            <person name="Wada H."/>
            <person name="Kobayashi K."/>
            <person name="Saito M."/>
            <person name="Masuda T."/>
            <person name="Sasaki-Sekimoto Y."/>
            <person name="Mashiguchi K."/>
            <person name="Awai K."/>
            <person name="Shimojima M."/>
            <person name="Masuda S."/>
            <person name="Iwai M."/>
            <person name="Nobusawa T."/>
            <person name="Narise T."/>
            <person name="Kondo S."/>
            <person name="Saito H."/>
            <person name="Sato R."/>
            <person name="Murakawa M."/>
            <person name="Ihara Y."/>
            <person name="Oshima-Yamada Y."/>
            <person name="Ohtaka K."/>
            <person name="Satoh M."/>
            <person name="Sonobe K."/>
            <person name="Ishii M."/>
            <person name="Ohtani R."/>
            <person name="Kanamori-Sato M."/>
            <person name="Honoki R."/>
            <person name="Miyazaki D."/>
            <person name="Mochizuki H."/>
            <person name="Umetsu J."/>
            <person name="Higashi K."/>
            <person name="Shibata D."/>
            <person name="Kamiya Y."/>
            <person name="Sato N."/>
            <person name="Nakamura Y."/>
            <person name="Tabata S."/>
            <person name="Ida S."/>
            <person name="Kurokawa K."/>
            <person name="Ohta H."/>
        </authorList>
    </citation>
    <scope>NUCLEOTIDE SEQUENCE [LARGE SCALE GENOMIC DNA]</scope>
    <source>
        <strain evidence="14 15">NIES-2285</strain>
    </source>
</reference>
<dbReference type="InterPro" id="IPR001878">
    <property type="entry name" value="Znf_CCHC"/>
</dbReference>
<evidence type="ECO:0000256" key="5">
    <source>
        <dbReference type="ARBA" id="ARBA00022771"/>
    </source>
</evidence>
<feature type="region of interest" description="Disordered" evidence="12">
    <location>
        <begin position="82"/>
        <end position="108"/>
    </location>
</feature>
<evidence type="ECO:0000256" key="11">
    <source>
        <dbReference type="PROSITE-ProRule" id="PRU00117"/>
    </source>
</evidence>
<keyword evidence="7 11" id="KW-0694">RNA-binding</keyword>
<dbReference type="SMART" id="SM00322">
    <property type="entry name" value="KH"/>
    <property type="match status" value="1"/>
</dbReference>
<feature type="compositionally biased region" description="Pro residues" evidence="12">
    <location>
        <begin position="586"/>
        <end position="609"/>
    </location>
</feature>
<evidence type="ECO:0000256" key="3">
    <source>
        <dbReference type="ARBA" id="ARBA00022664"/>
    </source>
</evidence>
<keyword evidence="5 10" id="KW-0863">Zinc-finger</keyword>
<dbReference type="CDD" id="cd02395">
    <property type="entry name" value="KH-I_BBP"/>
    <property type="match status" value="1"/>
</dbReference>
<keyword evidence="4" id="KW-0479">Metal-binding</keyword>
<protein>
    <recommendedName>
        <fullName evidence="13">CCHC-type domain-containing protein</fullName>
    </recommendedName>
</protein>
<feature type="region of interest" description="Disordered" evidence="12">
    <location>
        <begin position="414"/>
        <end position="446"/>
    </location>
</feature>
<evidence type="ECO:0000256" key="1">
    <source>
        <dbReference type="ARBA" id="ARBA00004123"/>
    </source>
</evidence>
<evidence type="ECO:0000256" key="12">
    <source>
        <dbReference type="SAM" id="MobiDB-lite"/>
    </source>
</evidence>
<sequence length="644" mass="69900">MAETGIIPMGAGGIIDIEAARAAAQKMAYSLMAAHKGLNPDAEQDTAAAASQVPGKSTISFVIPKNKLSGALVPIAGQGVKWQSVDPKSDEPPRPPRNTKWGPDPLQDEAVKKSRALALQRRAEQIQAQLEEQRFEVEDDGYRSPSPPPVYNEMGQRVNTREGRVKEQLELERRKAIGEVVQLNPYFKPPTGWRPVLEEAKLFIPVKQYPGYNFIGLILGPRGNTQKRLETETGCKIAIRGKGSEKDGKFKMKNGKMPEGWDEELHVHISADSLDKVDKAVALIEPLLTPLDEHHNAHKRKQLMELAEMNGTVRAFDRLCRNCGEPGHPDWKCPKQQLTTFLAKVTCSICGDGGHPTVDCPRKGMGQNMDNEFQNFLQELGTGLGGAAPAAAATPAAQTAAAPSMRPPFARNNIRPGLGYARPAPPPDFRPPPPMENPALPRPDNSALHASKAFAGMSPLDIEAILSGRGGPAPRPTPPPAQGPPPIFQGGPPPQFQPPMNRPPGNYMSVPPPRFGAPLPQGFQGPPPQAENKLPPWLANKAPEPSTSGPRPFQMYPAQQTSSLPPWAQNPQMPGPANPPWGQQRPPAPQMGQAPPPQMPPWQQGPPPQFGFQPRPQMMPRPPGETDKKLAEEYDKLMASMGIT</sequence>
<dbReference type="Pfam" id="PF16275">
    <property type="entry name" value="SF1-HH"/>
    <property type="match status" value="1"/>
</dbReference>
<feature type="compositionally biased region" description="Polar residues" evidence="12">
    <location>
        <begin position="557"/>
        <end position="572"/>
    </location>
</feature>
<dbReference type="Gene3D" id="3.30.1370.10">
    <property type="entry name" value="K Homology domain, type 1"/>
    <property type="match status" value="1"/>
</dbReference>
<evidence type="ECO:0000256" key="7">
    <source>
        <dbReference type="ARBA" id="ARBA00022884"/>
    </source>
</evidence>
<keyword evidence="8" id="KW-0508">mRNA splicing</keyword>
<dbReference type="Proteomes" id="UP000054558">
    <property type="component" value="Unassembled WGS sequence"/>
</dbReference>
<dbReference type="PROSITE" id="PS50158">
    <property type="entry name" value="ZF_CCHC"/>
    <property type="match status" value="1"/>
</dbReference>
<keyword evidence="6" id="KW-0862">Zinc</keyword>
<dbReference type="SMART" id="SM00343">
    <property type="entry name" value="ZnF_C2HC"/>
    <property type="match status" value="2"/>
</dbReference>
<dbReference type="GO" id="GO:0008270">
    <property type="term" value="F:zinc ion binding"/>
    <property type="evidence" value="ECO:0007669"/>
    <property type="project" value="UniProtKB-KW"/>
</dbReference>
<dbReference type="InterPro" id="IPR036875">
    <property type="entry name" value="Znf_CCHC_sf"/>
</dbReference>
<dbReference type="SUPFAM" id="SSF54791">
    <property type="entry name" value="Eukaryotic type KH-domain (KH-domain type I)"/>
    <property type="match status" value="1"/>
</dbReference>
<dbReference type="OMA" id="EDSNCKI"/>
<dbReference type="SUPFAM" id="SSF57756">
    <property type="entry name" value="Retrovirus zinc finger-like domains"/>
    <property type="match status" value="1"/>
</dbReference>
<evidence type="ECO:0000313" key="14">
    <source>
        <dbReference type="EMBL" id="GAQ92263.1"/>
    </source>
</evidence>
<dbReference type="GO" id="GO:0003729">
    <property type="term" value="F:mRNA binding"/>
    <property type="evidence" value="ECO:0000318"/>
    <property type="project" value="GO_Central"/>
</dbReference>
<dbReference type="GO" id="GO:0045292">
    <property type="term" value="P:mRNA cis splicing, via spliceosome"/>
    <property type="evidence" value="ECO:0000318"/>
    <property type="project" value="GO_Central"/>
</dbReference>
<evidence type="ECO:0000313" key="15">
    <source>
        <dbReference type="Proteomes" id="UP000054558"/>
    </source>
</evidence>
<feature type="domain" description="CCHC-type" evidence="13">
    <location>
        <begin position="320"/>
        <end position="335"/>
    </location>
</feature>
<keyword evidence="15" id="KW-1185">Reference proteome</keyword>
<keyword evidence="3" id="KW-0507">mRNA processing</keyword>
<dbReference type="PANTHER" id="PTHR11208:SF148">
    <property type="entry name" value="CCHC-TYPE DOMAIN-CONTAINING PROTEIN"/>
    <property type="match status" value="1"/>
</dbReference>
<keyword evidence="9" id="KW-0539">Nucleus</keyword>
<evidence type="ECO:0000256" key="6">
    <source>
        <dbReference type="ARBA" id="ARBA00022833"/>
    </source>
</evidence>
<dbReference type="Pfam" id="PF22675">
    <property type="entry name" value="KH-I_KHDC4-BBP"/>
    <property type="match status" value="1"/>
</dbReference>
<dbReference type="InterPro" id="IPR004087">
    <property type="entry name" value="KH_dom"/>
</dbReference>
<dbReference type="AlphaFoldDB" id="A0A1Y1INM4"/>
<accession>A0A1Y1INM4</accession>